<evidence type="ECO:0000256" key="11">
    <source>
        <dbReference type="ARBA" id="ARBA00023143"/>
    </source>
</evidence>
<comment type="caution">
    <text evidence="14">The sequence shown here is derived from an EMBL/GenBank/DDBJ whole genome shotgun (WGS) entry which is preliminary data.</text>
</comment>
<dbReference type="GO" id="GO:0044781">
    <property type="term" value="P:bacterial-type flagellum organization"/>
    <property type="evidence" value="ECO:0007669"/>
    <property type="project" value="UniProtKB-KW"/>
</dbReference>
<dbReference type="PANTHER" id="PTHR30587:SF0">
    <property type="entry name" value="FLAGELLAR BIOSYNTHETIC PROTEIN FLIP"/>
    <property type="match status" value="1"/>
</dbReference>
<dbReference type="PANTHER" id="PTHR30587">
    <property type="entry name" value="FLAGELLAR BIOSYNTHETIC PROTEIN FLIP"/>
    <property type="match status" value="1"/>
</dbReference>
<dbReference type="PRINTS" id="PR01302">
    <property type="entry name" value="TYPE3IMPPROT"/>
</dbReference>
<keyword evidence="14" id="KW-0966">Cell projection</keyword>
<keyword evidence="14" id="KW-0969">Cilium</keyword>
<evidence type="ECO:0000256" key="7">
    <source>
        <dbReference type="ARBA" id="ARBA00022795"/>
    </source>
</evidence>
<feature type="transmembrane region" description="Helical" evidence="13">
    <location>
        <begin position="123"/>
        <end position="143"/>
    </location>
</feature>
<evidence type="ECO:0000256" key="5">
    <source>
        <dbReference type="ARBA" id="ARBA00022475"/>
    </source>
</evidence>
<dbReference type="GO" id="GO:0009425">
    <property type="term" value="C:bacterial-type flagellum basal body"/>
    <property type="evidence" value="ECO:0007669"/>
    <property type="project" value="UniProtKB-SubCell"/>
</dbReference>
<keyword evidence="9 13" id="KW-1133">Transmembrane helix</keyword>
<dbReference type="AlphaFoldDB" id="A0A645AG01"/>
<keyword evidence="6 13" id="KW-0812">Transmembrane</keyword>
<keyword evidence="14" id="KW-0282">Flagellum</keyword>
<keyword evidence="11" id="KW-0975">Bacterial flagellum</keyword>
<accession>A0A645AG01</accession>
<evidence type="ECO:0000256" key="1">
    <source>
        <dbReference type="ARBA" id="ARBA00004117"/>
    </source>
</evidence>
<dbReference type="InterPro" id="IPR005838">
    <property type="entry name" value="T3SS_IM_P"/>
</dbReference>
<evidence type="ECO:0000256" key="12">
    <source>
        <dbReference type="ARBA" id="ARBA00023225"/>
    </source>
</evidence>
<keyword evidence="12" id="KW-1006">Bacterial flagellum protein export</keyword>
<evidence type="ECO:0000256" key="3">
    <source>
        <dbReference type="ARBA" id="ARBA00021714"/>
    </source>
</evidence>
<dbReference type="InterPro" id="IPR005837">
    <property type="entry name" value="FliP"/>
</dbReference>
<proteinExistence type="predicted"/>
<dbReference type="Pfam" id="PF00813">
    <property type="entry name" value="FliP"/>
    <property type="match status" value="1"/>
</dbReference>
<evidence type="ECO:0000313" key="14">
    <source>
        <dbReference type="EMBL" id="MPM52120.1"/>
    </source>
</evidence>
<keyword evidence="5" id="KW-1003">Cell membrane</keyword>
<name>A0A645AG01_9ZZZZ</name>
<keyword evidence="8" id="KW-0653">Protein transport</keyword>
<evidence type="ECO:0000256" key="2">
    <source>
        <dbReference type="ARBA" id="ARBA00004651"/>
    </source>
</evidence>
<evidence type="ECO:0000256" key="9">
    <source>
        <dbReference type="ARBA" id="ARBA00022989"/>
    </source>
</evidence>
<dbReference type="GO" id="GO:0009306">
    <property type="term" value="P:protein secretion"/>
    <property type="evidence" value="ECO:0007669"/>
    <property type="project" value="InterPro"/>
</dbReference>
<evidence type="ECO:0000256" key="13">
    <source>
        <dbReference type="SAM" id="Phobius"/>
    </source>
</evidence>
<evidence type="ECO:0000256" key="4">
    <source>
        <dbReference type="ARBA" id="ARBA00022448"/>
    </source>
</evidence>
<dbReference type="GO" id="GO:0005886">
    <property type="term" value="C:plasma membrane"/>
    <property type="evidence" value="ECO:0007669"/>
    <property type="project" value="UniProtKB-SubCell"/>
</dbReference>
<dbReference type="EMBL" id="VSSQ01013719">
    <property type="protein sequence ID" value="MPM52120.1"/>
    <property type="molecule type" value="Genomic_DNA"/>
</dbReference>
<sequence>MSPVLTQINETAYEPYVAGTITQDEALGEAVKPMRAFMLRQTNKEDLNMFLELSGEGEPASLDEVKTTTIIPAFITSELKRAFIIGFLIYLPFLIIDMVVASILMSMGMVMLPPVMISLPFKVMLFVIVDGWGLLVRSLILSFNM</sequence>
<feature type="transmembrane region" description="Helical" evidence="13">
    <location>
        <begin position="87"/>
        <end position="111"/>
    </location>
</feature>
<organism evidence="14">
    <name type="scientific">bioreactor metagenome</name>
    <dbReference type="NCBI Taxonomy" id="1076179"/>
    <lineage>
        <taxon>unclassified sequences</taxon>
        <taxon>metagenomes</taxon>
        <taxon>ecological metagenomes</taxon>
    </lineage>
</organism>
<evidence type="ECO:0000256" key="10">
    <source>
        <dbReference type="ARBA" id="ARBA00023136"/>
    </source>
</evidence>
<keyword evidence="4" id="KW-0813">Transport</keyword>
<reference evidence="14" key="1">
    <citation type="submission" date="2019-08" db="EMBL/GenBank/DDBJ databases">
        <authorList>
            <person name="Kucharzyk K."/>
            <person name="Murdoch R.W."/>
            <person name="Higgins S."/>
            <person name="Loffler F."/>
        </authorList>
    </citation>
    <scope>NUCLEOTIDE SEQUENCE</scope>
</reference>
<gene>
    <name evidence="14" type="primary">fliP_9</name>
    <name evidence="14" type="ORF">SDC9_98876</name>
</gene>
<evidence type="ECO:0000256" key="6">
    <source>
        <dbReference type="ARBA" id="ARBA00022692"/>
    </source>
</evidence>
<evidence type="ECO:0000256" key="8">
    <source>
        <dbReference type="ARBA" id="ARBA00022927"/>
    </source>
</evidence>
<dbReference type="PRINTS" id="PR00951">
    <property type="entry name" value="FLGBIOSNFLIP"/>
</dbReference>
<dbReference type="PROSITE" id="PS01061">
    <property type="entry name" value="FLIP_2"/>
    <property type="match status" value="1"/>
</dbReference>
<keyword evidence="7" id="KW-1005">Bacterial flagellum biogenesis</keyword>
<keyword evidence="10 13" id="KW-0472">Membrane</keyword>
<protein>
    <recommendedName>
        <fullName evidence="3">Flagellar biosynthetic protein FliP</fullName>
    </recommendedName>
</protein>
<comment type="subcellular location">
    <subcellularLocation>
        <location evidence="1">Bacterial flagellum basal body</location>
    </subcellularLocation>
    <subcellularLocation>
        <location evidence="2">Cell membrane</location>
        <topology evidence="2">Multi-pass membrane protein</topology>
    </subcellularLocation>
</comment>